<protein>
    <submittedName>
        <fullName evidence="3">Uncharacterized protein</fullName>
    </submittedName>
</protein>
<organism evidence="3 4">
    <name type="scientific">Geodia barretti</name>
    <name type="common">Barrett's horny sponge</name>
    <dbReference type="NCBI Taxonomy" id="519541"/>
    <lineage>
        <taxon>Eukaryota</taxon>
        <taxon>Metazoa</taxon>
        <taxon>Porifera</taxon>
        <taxon>Demospongiae</taxon>
        <taxon>Heteroscleromorpha</taxon>
        <taxon>Tetractinellida</taxon>
        <taxon>Astrophorina</taxon>
        <taxon>Geodiidae</taxon>
        <taxon>Geodia</taxon>
    </lineage>
</organism>
<evidence type="ECO:0000313" key="4">
    <source>
        <dbReference type="Proteomes" id="UP001174909"/>
    </source>
</evidence>
<sequence length="120" mass="12588">MYDISIVGTSEHISSESVEWETATQIPVPACESSGSSSSVAVAALGGVLGVVIVTAIAVQVMVIVFFMKKLQRAEKCTTTAAGPLKRAPPESFKTTSNEAYSAVREETGGNDDAYETVMP</sequence>
<evidence type="ECO:0000256" key="1">
    <source>
        <dbReference type="SAM" id="MobiDB-lite"/>
    </source>
</evidence>
<keyword evidence="4" id="KW-1185">Reference proteome</keyword>
<keyword evidence="2" id="KW-0812">Transmembrane</keyword>
<keyword evidence="2" id="KW-0472">Membrane</keyword>
<dbReference type="EMBL" id="CASHTH010000695">
    <property type="protein sequence ID" value="CAI8006559.1"/>
    <property type="molecule type" value="Genomic_DNA"/>
</dbReference>
<gene>
    <name evidence="3" type="ORF">GBAR_LOCUS4785</name>
</gene>
<feature type="transmembrane region" description="Helical" evidence="2">
    <location>
        <begin position="42"/>
        <end position="67"/>
    </location>
</feature>
<evidence type="ECO:0000313" key="3">
    <source>
        <dbReference type="EMBL" id="CAI8006559.1"/>
    </source>
</evidence>
<accession>A0AA35R8F6</accession>
<comment type="caution">
    <text evidence="3">The sequence shown here is derived from an EMBL/GenBank/DDBJ whole genome shotgun (WGS) entry which is preliminary data.</text>
</comment>
<proteinExistence type="predicted"/>
<dbReference type="AlphaFoldDB" id="A0AA35R8F6"/>
<feature type="compositionally biased region" description="Acidic residues" evidence="1">
    <location>
        <begin position="109"/>
        <end position="120"/>
    </location>
</feature>
<feature type="region of interest" description="Disordered" evidence="1">
    <location>
        <begin position="79"/>
        <end position="120"/>
    </location>
</feature>
<dbReference type="Proteomes" id="UP001174909">
    <property type="component" value="Unassembled WGS sequence"/>
</dbReference>
<evidence type="ECO:0000256" key="2">
    <source>
        <dbReference type="SAM" id="Phobius"/>
    </source>
</evidence>
<keyword evidence="2" id="KW-1133">Transmembrane helix</keyword>
<name>A0AA35R8F6_GEOBA</name>
<reference evidence="3" key="1">
    <citation type="submission" date="2023-03" db="EMBL/GenBank/DDBJ databases">
        <authorList>
            <person name="Steffen K."/>
            <person name="Cardenas P."/>
        </authorList>
    </citation>
    <scope>NUCLEOTIDE SEQUENCE</scope>
</reference>